<evidence type="ECO:0000259" key="1">
    <source>
        <dbReference type="Pfam" id="PF01575"/>
    </source>
</evidence>
<reference evidence="2" key="1">
    <citation type="journal article" date="2021" name="Front. Microbiol.">
        <title>Comprehensive Comparative Genomics and Phenotyping of Methylobacterium Species.</title>
        <authorList>
            <person name="Alessa O."/>
            <person name="Ogura Y."/>
            <person name="Fujitani Y."/>
            <person name="Takami H."/>
            <person name="Hayashi T."/>
            <person name="Sahin N."/>
            <person name="Tani A."/>
        </authorList>
    </citation>
    <scope>NUCLEOTIDE SEQUENCE</scope>
    <source>
        <strain evidence="2">DSM 23632</strain>
    </source>
</reference>
<dbReference type="PANTHER" id="PTHR43664:SF1">
    <property type="entry name" value="BETA-METHYLMALYL-COA DEHYDRATASE"/>
    <property type="match status" value="1"/>
</dbReference>
<protein>
    <recommendedName>
        <fullName evidence="1">MaoC-like domain-containing protein</fullName>
    </recommendedName>
</protein>
<reference evidence="2" key="2">
    <citation type="submission" date="2021-08" db="EMBL/GenBank/DDBJ databases">
        <authorList>
            <person name="Tani A."/>
            <person name="Ola A."/>
            <person name="Ogura Y."/>
            <person name="Katsura K."/>
            <person name="Hayashi T."/>
        </authorList>
    </citation>
    <scope>NUCLEOTIDE SEQUENCE</scope>
    <source>
        <strain evidence="2">DSM 23632</strain>
    </source>
</reference>
<accession>A0ABQ4TXH3</accession>
<dbReference type="InterPro" id="IPR029069">
    <property type="entry name" value="HotDog_dom_sf"/>
</dbReference>
<dbReference type="CDD" id="cd03454">
    <property type="entry name" value="YdeM"/>
    <property type="match status" value="2"/>
</dbReference>
<evidence type="ECO:0000313" key="3">
    <source>
        <dbReference type="Proteomes" id="UP001055057"/>
    </source>
</evidence>
<proteinExistence type="predicted"/>
<dbReference type="SUPFAM" id="SSF54637">
    <property type="entry name" value="Thioesterase/thiol ester dehydrase-isomerase"/>
    <property type="match status" value="2"/>
</dbReference>
<dbReference type="InterPro" id="IPR002539">
    <property type="entry name" value="MaoC-like_dom"/>
</dbReference>
<feature type="domain" description="MaoC-like" evidence="1">
    <location>
        <begin position="18"/>
        <end position="113"/>
    </location>
</feature>
<organism evidence="2 3">
    <name type="scientific">Methylobacterium trifolii</name>
    <dbReference type="NCBI Taxonomy" id="1003092"/>
    <lineage>
        <taxon>Bacteria</taxon>
        <taxon>Pseudomonadati</taxon>
        <taxon>Pseudomonadota</taxon>
        <taxon>Alphaproteobacteria</taxon>
        <taxon>Hyphomicrobiales</taxon>
        <taxon>Methylobacteriaceae</taxon>
        <taxon>Methylobacterium</taxon>
    </lineage>
</organism>
<feature type="domain" description="MaoC-like" evidence="1">
    <location>
        <begin position="185"/>
        <end position="293"/>
    </location>
</feature>
<dbReference type="InterPro" id="IPR052342">
    <property type="entry name" value="MCH/BMMD"/>
</dbReference>
<name>A0ABQ4TXH3_9HYPH</name>
<dbReference type="Proteomes" id="UP001055057">
    <property type="component" value="Unassembled WGS sequence"/>
</dbReference>
<sequence>MSGLHYEDFSPGDVIVGEPTTVSRAEIVAFAQEFDAQPFHLDEAAAKDTFAGRLIGSGWHTAALGMRLLHAGPMRGHSSLGSPGITELRWLTPVLPGDRLTLTLRVTECRASASKPDRGFVTCTVSLDNDRAETVMTQAFTIMLAKRGSEPAAPRPVETGEPAPVAEPEDAEAMPFLGQAEIGATRDLGAYAFDAESINAFARAYDPQVFHLDPEGARQTHFGGLCASGWHTAAAYMKRLLATRARDHAYTAARGAAPMLGPSPGFRNMRWLAPVYAGDTLRYRTRLTDKRASASRPGWGLAFAHNTAENQHGTPVFAFDSTVFWQWAP</sequence>
<dbReference type="Gene3D" id="3.10.129.10">
    <property type="entry name" value="Hotdog Thioesterase"/>
    <property type="match status" value="2"/>
</dbReference>
<dbReference type="Pfam" id="PF01575">
    <property type="entry name" value="MaoC_dehydratas"/>
    <property type="match status" value="2"/>
</dbReference>
<gene>
    <name evidence="2" type="ORF">MPOCJGCO_1632</name>
</gene>
<comment type="caution">
    <text evidence="2">The sequence shown here is derived from an EMBL/GenBank/DDBJ whole genome shotgun (WGS) entry which is preliminary data.</text>
</comment>
<dbReference type="PANTHER" id="PTHR43664">
    <property type="entry name" value="MONOAMINE OXIDASE-RELATED"/>
    <property type="match status" value="1"/>
</dbReference>
<evidence type="ECO:0000313" key="2">
    <source>
        <dbReference type="EMBL" id="GJE59537.1"/>
    </source>
</evidence>
<dbReference type="RefSeq" id="WP_238182115.1">
    <property type="nucleotide sequence ID" value="NZ_BPRB01000083.1"/>
</dbReference>
<keyword evidence="3" id="KW-1185">Reference proteome</keyword>
<dbReference type="EMBL" id="BPRB01000083">
    <property type="protein sequence ID" value="GJE59537.1"/>
    <property type="molecule type" value="Genomic_DNA"/>
</dbReference>